<dbReference type="AlphaFoldDB" id="A0A629KI70"/>
<sequence length="130" mass="14950">MSIATNRKILKFAYTSNQQYFLLECLKTERKSLVKHHKEDGTTSWLKDKVVAQFKDKTPKTLHVLIPAEGIYEIIGQPYITGLYCLYKGSKGTFNYDPISEQEKNFLITLHNNGTAYRDALISLGRTKLF</sequence>
<reference evidence="1" key="1">
    <citation type="submission" date="2019-10" db="EMBL/GenBank/DDBJ databases">
        <authorList>
            <consortium name="PulseNet: The National Subtyping Network for Foodborne Disease Surveillance"/>
            <person name="Tarr C.L."/>
            <person name="Trees E."/>
            <person name="Katz L.S."/>
            <person name="Carleton-Romer H.A."/>
            <person name="Stroika S."/>
            <person name="Kucerova Z."/>
            <person name="Roache K.F."/>
            <person name="Sabol A.L."/>
            <person name="Besser J."/>
            <person name="Gerner-Smidt P."/>
        </authorList>
    </citation>
    <scope>NUCLEOTIDE SEQUENCE</scope>
    <source>
        <strain evidence="1">PNUSAS108628</strain>
    </source>
</reference>
<protein>
    <submittedName>
        <fullName evidence="1">Uncharacterized protein</fullName>
    </submittedName>
</protein>
<proteinExistence type="predicted"/>
<dbReference type="EMBL" id="AAMCFY010000314">
    <property type="protein sequence ID" value="EDF8922265.1"/>
    <property type="molecule type" value="Genomic_DNA"/>
</dbReference>
<accession>A0A629KI70</accession>
<evidence type="ECO:0000313" key="1">
    <source>
        <dbReference type="EMBL" id="EDF8922265.1"/>
    </source>
</evidence>
<organism evidence="1">
    <name type="scientific">Salmonella enterica</name>
    <name type="common">Salmonella choleraesuis</name>
    <dbReference type="NCBI Taxonomy" id="28901"/>
    <lineage>
        <taxon>Bacteria</taxon>
        <taxon>Pseudomonadati</taxon>
        <taxon>Pseudomonadota</taxon>
        <taxon>Gammaproteobacteria</taxon>
        <taxon>Enterobacterales</taxon>
        <taxon>Enterobacteriaceae</taxon>
        <taxon>Salmonella</taxon>
    </lineage>
</organism>
<gene>
    <name evidence="1" type="ORF">GCB20_25575</name>
</gene>
<comment type="caution">
    <text evidence="1">The sequence shown here is derived from an EMBL/GenBank/DDBJ whole genome shotgun (WGS) entry which is preliminary data.</text>
</comment>
<name>A0A629KI70_SALER</name>